<dbReference type="Gene3D" id="3.20.20.60">
    <property type="entry name" value="Phosphoenolpyruvate-binding domains"/>
    <property type="match status" value="1"/>
</dbReference>
<dbReference type="GO" id="GO:0046872">
    <property type="term" value="F:metal ion binding"/>
    <property type="evidence" value="ECO:0007669"/>
    <property type="project" value="UniProtKB-KW"/>
</dbReference>
<reference evidence="8" key="3">
    <citation type="journal article" date="2018" name="Vet. Microbiol.">
        <title>Molecular epidemiology of methicillin-resistant staphylococci amongst veterinary personnel, personnel-owned pets, patients and the hospital environment of two companion animal veterinary hospitals.</title>
        <authorList>
            <person name="Worthing K.A."/>
            <person name="Brown J."/>
            <person name="Gerber L."/>
            <person name="Abraham S."/>
            <person name="Trott D."/>
            <person name="Norris J.M."/>
        </authorList>
    </citation>
    <scope>NUCLEOTIDE SEQUENCE [LARGE SCALE GENOMIC DNA]</scope>
    <source>
        <strain evidence="8">ST496-2</strain>
    </source>
</reference>
<keyword evidence="3" id="KW-0456">Lyase</keyword>
<dbReference type="InterPro" id="IPR005000">
    <property type="entry name" value="Aldolase/citrate-lyase_domain"/>
</dbReference>
<evidence type="ECO:0000313" key="6">
    <source>
        <dbReference type="EMBL" id="REA81603.1"/>
    </source>
</evidence>
<dbReference type="EMBL" id="QQPC01000041">
    <property type="protein sequence ID" value="REA81603.1"/>
    <property type="molecule type" value="Genomic_DNA"/>
</dbReference>
<evidence type="ECO:0000256" key="2">
    <source>
        <dbReference type="ARBA" id="ARBA00022723"/>
    </source>
</evidence>
<proteinExistence type="inferred from homology"/>
<evidence type="ECO:0000256" key="3">
    <source>
        <dbReference type="ARBA" id="ARBA00023239"/>
    </source>
</evidence>
<dbReference type="InterPro" id="IPR040442">
    <property type="entry name" value="Pyrv_kinase-like_dom_sf"/>
</dbReference>
<name>A0A2A4EJV7_STAPS</name>
<dbReference type="GO" id="GO:0016832">
    <property type="term" value="F:aldehyde-lyase activity"/>
    <property type="evidence" value="ECO:0007669"/>
    <property type="project" value="TreeGrafter"/>
</dbReference>
<dbReference type="Proteomes" id="UP000246351">
    <property type="component" value="Unassembled WGS sequence"/>
</dbReference>
<evidence type="ECO:0000313" key="8">
    <source>
        <dbReference type="Proteomes" id="UP000256409"/>
    </source>
</evidence>
<dbReference type="OrthoDB" id="86160at2"/>
<dbReference type="STRING" id="937773.SPSINT_0340"/>
<evidence type="ECO:0000259" key="4">
    <source>
        <dbReference type="Pfam" id="PF03328"/>
    </source>
</evidence>
<reference evidence="5 7" key="1">
    <citation type="journal article" date="2018" name="Vet. Microbiol.">
        <title>Clonal diversity and geographic distribution of methicillin-resistant Staphylococcus pseudintermedius from Australian animals: Discovery of novel sequence types.</title>
        <authorList>
            <person name="Worthing K.A."/>
            <person name="Abraham S."/>
            <person name="Coombs G.W."/>
            <person name="Pang S."/>
            <person name="Saputra S."/>
            <person name="Jordan D."/>
            <person name="Trott D.J."/>
            <person name="Norris J.M."/>
        </authorList>
    </citation>
    <scope>NUCLEOTIDE SEQUENCE [LARGE SCALE GENOMIC DNA]</scope>
    <source>
        <strain evidence="5 7">ST71 3</strain>
    </source>
</reference>
<dbReference type="InterPro" id="IPR015813">
    <property type="entry name" value="Pyrv/PenolPyrv_kinase-like_dom"/>
</dbReference>
<gene>
    <name evidence="5" type="ORF">DD924_03750</name>
    <name evidence="6" type="ORF">DV961_07510</name>
</gene>
<sequence>MKSLSLKRNLAEGKVQYGLMNSIPDPLVIEIIAASGYDFVVIDTEHVAINDETLAHMIRAAETANIIPIVRVTAAIERDIIKVLDMGAKGIVVPHVNDRETAERIVKLSRYYPEGMRSLNGGRVARFGEIPLKEAMAEANASICVIAMIENMQGVRAIDEIVQVEGLDMVIEGAADLSQSLGIPWETSHDQLQRAIQHVYTTTTTAGKQFCALPRDDQQVQRWQQQGVQCFLMGDDRGKLYRHLKHNLAQVKEVTAHDGDSYIS</sequence>
<comment type="similarity">
    <text evidence="1">Belongs to the HpcH/HpaI aldolase family.</text>
</comment>
<dbReference type="EMBL" id="QEIV01000303">
    <property type="protein sequence ID" value="PWZ99236.1"/>
    <property type="molecule type" value="Genomic_DNA"/>
</dbReference>
<dbReference type="InterPro" id="IPR050251">
    <property type="entry name" value="HpcH-HpaI_aldolase"/>
</dbReference>
<feature type="domain" description="HpcH/HpaI aldolase/citrate lyase" evidence="4">
    <location>
        <begin position="24"/>
        <end position="236"/>
    </location>
</feature>
<dbReference type="RefSeq" id="WP_015728694.1">
    <property type="nucleotide sequence ID" value="NZ_BAAFHP010000001.1"/>
</dbReference>
<protein>
    <submittedName>
        <fullName evidence="5">Siderophore biosynthesis protein SbnG</fullName>
    </submittedName>
</protein>
<dbReference type="PANTHER" id="PTHR30502">
    <property type="entry name" value="2-KETO-3-DEOXY-L-RHAMNONATE ALDOLASE"/>
    <property type="match status" value="1"/>
</dbReference>
<dbReference type="AlphaFoldDB" id="A0A2A4EJV7"/>
<accession>A0A2A4EJV7</accession>
<reference evidence="6" key="2">
    <citation type="journal article" date="2018" name="Vet. Microbiol.">
        <title>Methicillin-resistant staphylococci amongst veterinary personnel, personnel-owned pets, patients and the hospital environment of two small animal veterinary hospitals.</title>
        <authorList>
            <person name="Worthing K.A."/>
            <person name="Brown J."/>
            <person name="Gerber L."/>
            <person name="Abraham S."/>
            <person name="Trott D."/>
            <person name="Norris J.M."/>
        </authorList>
    </citation>
    <scope>NUCLEOTIDE SEQUENCE</scope>
    <source>
        <strain evidence="6">ST496-2</strain>
    </source>
</reference>
<dbReference type="GeneID" id="93824483"/>
<dbReference type="Proteomes" id="UP000256409">
    <property type="component" value="Unassembled WGS sequence"/>
</dbReference>
<dbReference type="SUPFAM" id="SSF51621">
    <property type="entry name" value="Phosphoenolpyruvate/pyruvate domain"/>
    <property type="match status" value="1"/>
</dbReference>
<dbReference type="Pfam" id="PF03328">
    <property type="entry name" value="HpcH_HpaI"/>
    <property type="match status" value="1"/>
</dbReference>
<dbReference type="PANTHER" id="PTHR30502:SF0">
    <property type="entry name" value="PHOSPHOENOLPYRUVATE CARBOXYLASE FAMILY PROTEIN"/>
    <property type="match status" value="1"/>
</dbReference>
<comment type="caution">
    <text evidence="5">The sequence shown here is derived from an EMBL/GenBank/DDBJ whole genome shotgun (WGS) entry which is preliminary data.</text>
</comment>
<dbReference type="GO" id="GO:0005737">
    <property type="term" value="C:cytoplasm"/>
    <property type="evidence" value="ECO:0007669"/>
    <property type="project" value="TreeGrafter"/>
</dbReference>
<organism evidence="5 7">
    <name type="scientific">Staphylococcus pseudintermedius</name>
    <dbReference type="NCBI Taxonomy" id="283734"/>
    <lineage>
        <taxon>Bacteria</taxon>
        <taxon>Bacillati</taxon>
        <taxon>Bacillota</taxon>
        <taxon>Bacilli</taxon>
        <taxon>Bacillales</taxon>
        <taxon>Staphylococcaceae</taxon>
        <taxon>Staphylococcus</taxon>
        <taxon>Staphylococcus intermedius group</taxon>
    </lineage>
</organism>
<keyword evidence="2" id="KW-0479">Metal-binding</keyword>
<evidence type="ECO:0000313" key="5">
    <source>
        <dbReference type="EMBL" id="PWZ99236.1"/>
    </source>
</evidence>
<evidence type="ECO:0000313" key="7">
    <source>
        <dbReference type="Proteomes" id="UP000246351"/>
    </source>
</evidence>
<evidence type="ECO:0000256" key="1">
    <source>
        <dbReference type="ARBA" id="ARBA00005568"/>
    </source>
</evidence>